<dbReference type="AlphaFoldDB" id="A0A9W7DXQ0"/>
<feature type="region of interest" description="Disordered" evidence="1">
    <location>
        <begin position="230"/>
        <end position="263"/>
    </location>
</feature>
<evidence type="ECO:0000313" key="2">
    <source>
        <dbReference type="EMBL" id="GMH60349.1"/>
    </source>
</evidence>
<evidence type="ECO:0000256" key="1">
    <source>
        <dbReference type="SAM" id="MobiDB-lite"/>
    </source>
</evidence>
<gene>
    <name evidence="2" type="ORF">TL16_g03026</name>
</gene>
<feature type="compositionally biased region" description="Gly residues" evidence="1">
    <location>
        <begin position="238"/>
        <end position="247"/>
    </location>
</feature>
<accession>A0A9W7DXQ0</accession>
<dbReference type="Proteomes" id="UP001162640">
    <property type="component" value="Unassembled WGS sequence"/>
</dbReference>
<reference evidence="3" key="1">
    <citation type="journal article" date="2023" name="Commun. Biol.">
        <title>Genome analysis of Parmales, the sister group of diatoms, reveals the evolutionary specialization of diatoms from phago-mixotrophs to photoautotrophs.</title>
        <authorList>
            <person name="Ban H."/>
            <person name="Sato S."/>
            <person name="Yoshikawa S."/>
            <person name="Yamada K."/>
            <person name="Nakamura Y."/>
            <person name="Ichinomiya M."/>
            <person name="Sato N."/>
            <person name="Blanc-Mathieu R."/>
            <person name="Endo H."/>
            <person name="Kuwata A."/>
            <person name="Ogata H."/>
        </authorList>
    </citation>
    <scope>NUCLEOTIDE SEQUENCE [LARGE SCALE GENOMIC DNA]</scope>
</reference>
<name>A0A9W7DXQ0_9STRA</name>
<proteinExistence type="predicted"/>
<evidence type="ECO:0000313" key="3">
    <source>
        <dbReference type="Proteomes" id="UP001162640"/>
    </source>
</evidence>
<organism evidence="2 3">
    <name type="scientific">Triparma laevis f. inornata</name>
    <dbReference type="NCBI Taxonomy" id="1714386"/>
    <lineage>
        <taxon>Eukaryota</taxon>
        <taxon>Sar</taxon>
        <taxon>Stramenopiles</taxon>
        <taxon>Ochrophyta</taxon>
        <taxon>Bolidophyceae</taxon>
        <taxon>Parmales</taxon>
        <taxon>Triparmaceae</taxon>
        <taxon>Triparma</taxon>
    </lineage>
</organism>
<comment type="caution">
    <text evidence="2">The sequence shown here is derived from an EMBL/GenBank/DDBJ whole genome shotgun (WGS) entry which is preliminary data.</text>
</comment>
<protein>
    <submittedName>
        <fullName evidence="2">Uncharacterized protein</fullName>
    </submittedName>
</protein>
<sequence length="263" mass="28768">MSSHKPVEGSLRSEEASSEWLSSLLGCTSSLSQHYLDFLSSSTPLLHPPKLEQDNDTLQTDLLTNDIHVNDEDRITAEIEVIKKNVLDEQGAKTPIVARPRSTSFVVPFFARRFIDLSFYRDCFVMLVERNAPLIITAKQSAIISASAVNSANLIQSSSTNTSAEVPSSVLTRSELLNLLAGLSATQVVESCRTLMDLVKRLEVCVVMREEKEGEEGEEFWGSVEEEIGGGKKRKVEAGGGLEGIGGEGKEGKEGKGRKKRKL</sequence>
<dbReference type="EMBL" id="BLQM01000078">
    <property type="protein sequence ID" value="GMH60349.1"/>
    <property type="molecule type" value="Genomic_DNA"/>
</dbReference>